<evidence type="ECO:0000256" key="3">
    <source>
        <dbReference type="ARBA" id="ARBA00012966"/>
    </source>
</evidence>
<feature type="domain" description="Nucleoside diphosphate kinase-like" evidence="15">
    <location>
        <begin position="1"/>
        <end position="135"/>
    </location>
</feature>
<evidence type="ECO:0000256" key="8">
    <source>
        <dbReference type="ARBA" id="ARBA00022777"/>
    </source>
</evidence>
<feature type="binding site" evidence="12 13">
    <location>
        <position position="57"/>
    </location>
    <ligand>
        <name>ATP</name>
        <dbReference type="ChEBI" id="CHEBI:30616"/>
    </ligand>
</feature>
<keyword evidence="7 12" id="KW-0547">Nucleotide-binding</keyword>
<dbReference type="STRING" id="249189.RV04_GL001891"/>
<dbReference type="AlphaFoldDB" id="A0A1L8TN94"/>
<dbReference type="GO" id="GO:0004550">
    <property type="term" value="F:nucleoside diphosphate kinase activity"/>
    <property type="evidence" value="ECO:0007669"/>
    <property type="project" value="UniProtKB-UniRule"/>
</dbReference>
<evidence type="ECO:0000256" key="4">
    <source>
        <dbReference type="ARBA" id="ARBA00017632"/>
    </source>
</evidence>
<feature type="binding site" evidence="12 13">
    <location>
        <position position="91"/>
    </location>
    <ligand>
        <name>ATP</name>
        <dbReference type="ChEBI" id="CHEBI:30616"/>
    </ligand>
</feature>
<dbReference type="GO" id="GO:0006228">
    <property type="term" value="P:UTP biosynthetic process"/>
    <property type="evidence" value="ECO:0007669"/>
    <property type="project" value="UniProtKB-UniRule"/>
</dbReference>
<dbReference type="SMART" id="SM00562">
    <property type="entry name" value="NDK"/>
    <property type="match status" value="1"/>
</dbReference>
<accession>A0A1L8TN94</accession>
<dbReference type="EC" id="2.7.4.6" evidence="3 12"/>
<comment type="catalytic activity">
    <reaction evidence="12">
        <text>a 2'-deoxyribonucleoside 5'-diphosphate + ATP = a 2'-deoxyribonucleoside 5'-triphosphate + ADP</text>
        <dbReference type="Rhea" id="RHEA:44640"/>
        <dbReference type="ChEBI" id="CHEBI:30616"/>
        <dbReference type="ChEBI" id="CHEBI:61560"/>
        <dbReference type="ChEBI" id="CHEBI:73316"/>
        <dbReference type="ChEBI" id="CHEBI:456216"/>
        <dbReference type="EC" id="2.7.4.6"/>
    </reaction>
</comment>
<keyword evidence="6 12" id="KW-0479">Metal-binding</keyword>
<feature type="binding site" evidence="12 13">
    <location>
        <position position="85"/>
    </location>
    <ligand>
        <name>ATP</name>
        <dbReference type="ChEBI" id="CHEBI:30616"/>
    </ligand>
</feature>
<evidence type="ECO:0000256" key="12">
    <source>
        <dbReference type="HAMAP-Rule" id="MF_00451"/>
    </source>
</evidence>
<reference evidence="16 17" key="1">
    <citation type="submission" date="2014-12" db="EMBL/GenBank/DDBJ databases">
        <title>Draft genome sequences of 29 type strains of Enterococci.</title>
        <authorList>
            <person name="Zhong Z."/>
            <person name="Sun Z."/>
            <person name="Liu W."/>
            <person name="Zhang W."/>
            <person name="Zhang H."/>
        </authorList>
    </citation>
    <scope>NUCLEOTIDE SEQUENCE [LARGE SCALE GENOMIC DNA]</scope>
    <source>
        <strain evidence="16 17">DSM 17122</strain>
    </source>
</reference>
<evidence type="ECO:0000313" key="16">
    <source>
        <dbReference type="EMBL" id="OJG45602.1"/>
    </source>
</evidence>
<comment type="function">
    <text evidence="12">Major role in the synthesis of nucleoside triphosphates other than ATP. The ATP gamma phosphate is transferred to the NDP beta phosphate via a ping-pong mechanism, using a phosphorylated active-site intermediate.</text>
</comment>
<comment type="catalytic activity">
    <reaction evidence="12">
        <text>a ribonucleoside 5'-diphosphate + ATP = a ribonucleoside 5'-triphosphate + ADP</text>
        <dbReference type="Rhea" id="RHEA:18113"/>
        <dbReference type="ChEBI" id="CHEBI:30616"/>
        <dbReference type="ChEBI" id="CHEBI:57930"/>
        <dbReference type="ChEBI" id="CHEBI:61557"/>
        <dbReference type="ChEBI" id="CHEBI:456216"/>
        <dbReference type="EC" id="2.7.4.6"/>
    </reaction>
</comment>
<dbReference type="PROSITE" id="PS51374">
    <property type="entry name" value="NDPK_LIKE"/>
    <property type="match status" value="1"/>
</dbReference>
<evidence type="ECO:0000256" key="7">
    <source>
        <dbReference type="ARBA" id="ARBA00022741"/>
    </source>
</evidence>
<keyword evidence="10 12" id="KW-0460">Magnesium</keyword>
<feature type="binding site" evidence="12 13">
    <location>
        <position position="9"/>
    </location>
    <ligand>
        <name>ATP</name>
        <dbReference type="ChEBI" id="CHEBI:30616"/>
    </ligand>
</feature>
<gene>
    <name evidence="12" type="primary">ndk</name>
    <name evidence="16" type="ORF">RV04_GL001891</name>
</gene>
<dbReference type="PRINTS" id="PR01243">
    <property type="entry name" value="NUCDPKINASE"/>
</dbReference>
<dbReference type="RefSeq" id="WP_071857776.1">
    <property type="nucleotide sequence ID" value="NZ_JBHSHK010000023.1"/>
</dbReference>
<evidence type="ECO:0000313" key="17">
    <source>
        <dbReference type="Proteomes" id="UP000182077"/>
    </source>
</evidence>
<keyword evidence="9 12" id="KW-0067">ATP-binding</keyword>
<comment type="caution">
    <text evidence="16">The sequence shown here is derived from an EMBL/GenBank/DDBJ whole genome shotgun (WGS) entry which is preliminary data.</text>
</comment>
<evidence type="ECO:0000259" key="15">
    <source>
        <dbReference type="SMART" id="SM00562"/>
    </source>
</evidence>
<comment type="cofactor">
    <cofactor evidence="1 12">
        <name>Mg(2+)</name>
        <dbReference type="ChEBI" id="CHEBI:18420"/>
    </cofactor>
</comment>
<keyword evidence="12" id="KW-0963">Cytoplasm</keyword>
<keyword evidence="12" id="KW-0597">Phosphoprotein</keyword>
<keyword evidence="17" id="KW-1185">Reference proteome</keyword>
<dbReference type="OrthoDB" id="9801161at2"/>
<dbReference type="GO" id="GO:0006241">
    <property type="term" value="P:CTP biosynthetic process"/>
    <property type="evidence" value="ECO:0007669"/>
    <property type="project" value="UniProtKB-UniRule"/>
</dbReference>
<evidence type="ECO:0000256" key="11">
    <source>
        <dbReference type="ARBA" id="ARBA00023080"/>
    </source>
</evidence>
<sequence>MEQTLVIIKPDGIKRKLIGKIIQRFEDRGLIIKKMTLETLSAAIVKEHYAHLKNEPFFDSLVDYMTSGPVVLMIIEQENVIHLIRTMIGKTNALEAAPGTIRGDFAIDSTQNIVHASDSQQAAQIEITRFFPQEP</sequence>
<comment type="subcellular location">
    <subcellularLocation>
        <location evidence="12">Cytoplasm</location>
    </subcellularLocation>
</comment>
<dbReference type="InterPro" id="IPR001564">
    <property type="entry name" value="Nucleoside_diP_kinase"/>
</dbReference>
<dbReference type="CDD" id="cd04413">
    <property type="entry name" value="NDPk_I"/>
    <property type="match status" value="1"/>
</dbReference>
<evidence type="ECO:0000256" key="2">
    <source>
        <dbReference type="ARBA" id="ARBA00008142"/>
    </source>
</evidence>
<keyword evidence="8 12" id="KW-0418">Kinase</keyword>
<dbReference type="Pfam" id="PF00334">
    <property type="entry name" value="NDK"/>
    <property type="match status" value="1"/>
</dbReference>
<feature type="binding site" evidence="12 13">
    <location>
        <position position="102"/>
    </location>
    <ligand>
        <name>ATP</name>
        <dbReference type="ChEBI" id="CHEBI:30616"/>
    </ligand>
</feature>
<feature type="active site" description="Pros-phosphohistidine intermediate" evidence="12 13">
    <location>
        <position position="115"/>
    </location>
</feature>
<dbReference type="Proteomes" id="UP000182077">
    <property type="component" value="Unassembled WGS sequence"/>
</dbReference>
<keyword evidence="11 12" id="KW-0546">Nucleotide metabolism</keyword>
<name>A0A1L8TN94_9ENTE</name>
<dbReference type="NCBIfam" id="NF001908">
    <property type="entry name" value="PRK00668.1"/>
    <property type="match status" value="1"/>
</dbReference>
<proteinExistence type="inferred from homology"/>
<protein>
    <recommendedName>
        <fullName evidence="4 12">Nucleoside diphosphate kinase</fullName>
        <shortName evidence="12">NDK</shortName>
        <shortName evidence="12">NDP kinase</shortName>
        <ecNumber evidence="3 12">2.7.4.6</ecNumber>
    </recommendedName>
    <alternativeName>
        <fullName evidence="12">Nucleoside-2-P kinase</fullName>
    </alternativeName>
</protein>
<evidence type="ECO:0000256" key="13">
    <source>
        <dbReference type="PROSITE-ProRule" id="PRU00706"/>
    </source>
</evidence>
<dbReference type="EMBL" id="JXKQ01000005">
    <property type="protein sequence ID" value="OJG45602.1"/>
    <property type="molecule type" value="Genomic_DNA"/>
</dbReference>
<evidence type="ECO:0000256" key="10">
    <source>
        <dbReference type="ARBA" id="ARBA00022842"/>
    </source>
</evidence>
<evidence type="ECO:0000256" key="9">
    <source>
        <dbReference type="ARBA" id="ARBA00022840"/>
    </source>
</evidence>
<comment type="similarity">
    <text evidence="2 12 13 14">Belongs to the NDK family.</text>
</comment>
<dbReference type="SUPFAM" id="SSF54919">
    <property type="entry name" value="Nucleoside diphosphate kinase, NDK"/>
    <property type="match status" value="1"/>
</dbReference>
<dbReference type="GO" id="GO:0006183">
    <property type="term" value="P:GTP biosynthetic process"/>
    <property type="evidence" value="ECO:0007669"/>
    <property type="project" value="UniProtKB-UniRule"/>
</dbReference>
<keyword evidence="5 12" id="KW-0808">Transferase</keyword>
<dbReference type="GO" id="GO:0005737">
    <property type="term" value="C:cytoplasm"/>
    <property type="evidence" value="ECO:0007669"/>
    <property type="project" value="UniProtKB-SubCell"/>
</dbReference>
<evidence type="ECO:0000256" key="6">
    <source>
        <dbReference type="ARBA" id="ARBA00022723"/>
    </source>
</evidence>
<comment type="subunit">
    <text evidence="12">Homotetramer.</text>
</comment>
<evidence type="ECO:0000256" key="14">
    <source>
        <dbReference type="RuleBase" id="RU004011"/>
    </source>
</evidence>
<dbReference type="GO" id="GO:0046872">
    <property type="term" value="F:metal ion binding"/>
    <property type="evidence" value="ECO:0007669"/>
    <property type="project" value="UniProtKB-KW"/>
</dbReference>
<dbReference type="FunFam" id="3.30.70.141:FF:000003">
    <property type="entry name" value="Nucleoside diphosphate kinase"/>
    <property type="match status" value="1"/>
</dbReference>
<evidence type="ECO:0000256" key="5">
    <source>
        <dbReference type="ARBA" id="ARBA00022679"/>
    </source>
</evidence>
<feature type="binding site" evidence="12 13">
    <location>
        <position position="112"/>
    </location>
    <ligand>
        <name>ATP</name>
        <dbReference type="ChEBI" id="CHEBI:30616"/>
    </ligand>
</feature>
<dbReference type="HAMAP" id="MF_00451">
    <property type="entry name" value="NDP_kinase"/>
    <property type="match status" value="1"/>
</dbReference>
<dbReference type="PANTHER" id="PTHR11349">
    <property type="entry name" value="NUCLEOSIDE DIPHOSPHATE KINASE"/>
    <property type="match status" value="1"/>
</dbReference>
<evidence type="ECO:0000256" key="1">
    <source>
        <dbReference type="ARBA" id="ARBA00001946"/>
    </source>
</evidence>
<dbReference type="InterPro" id="IPR034907">
    <property type="entry name" value="NDK-like_dom"/>
</dbReference>
<dbReference type="Gene3D" id="3.30.70.141">
    <property type="entry name" value="Nucleoside diphosphate kinase-like domain"/>
    <property type="match status" value="1"/>
</dbReference>
<dbReference type="InterPro" id="IPR036850">
    <property type="entry name" value="NDK-like_dom_sf"/>
</dbReference>
<dbReference type="GO" id="GO:0005524">
    <property type="term" value="F:ATP binding"/>
    <property type="evidence" value="ECO:0007669"/>
    <property type="project" value="UniProtKB-UniRule"/>
</dbReference>
<organism evidence="16 17">
    <name type="scientific">Enterococcus hermanniensis</name>
    <dbReference type="NCBI Taxonomy" id="249189"/>
    <lineage>
        <taxon>Bacteria</taxon>
        <taxon>Bacillati</taxon>
        <taxon>Bacillota</taxon>
        <taxon>Bacilli</taxon>
        <taxon>Lactobacillales</taxon>
        <taxon>Enterococcaceae</taxon>
        <taxon>Enterococcus</taxon>
    </lineage>
</organism>